<evidence type="ECO:0000313" key="2">
    <source>
        <dbReference type="EMBL" id="KAJ1968737.1"/>
    </source>
</evidence>
<feature type="compositionally biased region" description="Basic residues" evidence="1">
    <location>
        <begin position="296"/>
        <end position="331"/>
    </location>
</feature>
<feature type="compositionally biased region" description="Polar residues" evidence="1">
    <location>
        <begin position="3214"/>
        <end position="3223"/>
    </location>
</feature>
<feature type="compositionally biased region" description="Low complexity" evidence="1">
    <location>
        <begin position="2882"/>
        <end position="2906"/>
    </location>
</feature>
<organism evidence="2 3">
    <name type="scientific">Dispira parvispora</name>
    <dbReference type="NCBI Taxonomy" id="1520584"/>
    <lineage>
        <taxon>Eukaryota</taxon>
        <taxon>Fungi</taxon>
        <taxon>Fungi incertae sedis</taxon>
        <taxon>Zoopagomycota</taxon>
        <taxon>Kickxellomycotina</taxon>
        <taxon>Dimargaritomycetes</taxon>
        <taxon>Dimargaritales</taxon>
        <taxon>Dimargaritaceae</taxon>
        <taxon>Dispira</taxon>
    </lineage>
</organism>
<dbReference type="EMBL" id="JANBPY010000142">
    <property type="protein sequence ID" value="KAJ1968737.1"/>
    <property type="molecule type" value="Genomic_DNA"/>
</dbReference>
<feature type="compositionally biased region" description="Low complexity" evidence="1">
    <location>
        <begin position="863"/>
        <end position="877"/>
    </location>
</feature>
<feature type="region of interest" description="Disordered" evidence="1">
    <location>
        <begin position="719"/>
        <end position="758"/>
    </location>
</feature>
<feature type="region of interest" description="Disordered" evidence="1">
    <location>
        <begin position="1387"/>
        <end position="1413"/>
    </location>
</feature>
<feature type="region of interest" description="Disordered" evidence="1">
    <location>
        <begin position="913"/>
        <end position="999"/>
    </location>
</feature>
<feature type="region of interest" description="Disordered" evidence="1">
    <location>
        <begin position="1179"/>
        <end position="1239"/>
    </location>
</feature>
<feature type="region of interest" description="Disordered" evidence="1">
    <location>
        <begin position="1"/>
        <end position="26"/>
    </location>
</feature>
<feature type="region of interest" description="Disordered" evidence="1">
    <location>
        <begin position="2676"/>
        <end position="2744"/>
    </location>
</feature>
<reference evidence="2" key="1">
    <citation type="submission" date="2022-07" db="EMBL/GenBank/DDBJ databases">
        <title>Phylogenomic reconstructions and comparative analyses of Kickxellomycotina fungi.</title>
        <authorList>
            <person name="Reynolds N.K."/>
            <person name="Stajich J.E."/>
            <person name="Barry K."/>
            <person name="Grigoriev I.V."/>
            <person name="Crous P."/>
            <person name="Smith M.E."/>
        </authorList>
    </citation>
    <scope>NUCLEOTIDE SEQUENCE</scope>
    <source>
        <strain evidence="2">RSA 1196</strain>
    </source>
</reference>
<name>A0A9W8AT67_9FUNG</name>
<feature type="compositionally biased region" description="Low complexity" evidence="1">
    <location>
        <begin position="2676"/>
        <end position="2685"/>
    </location>
</feature>
<feature type="compositionally biased region" description="Basic and acidic residues" evidence="1">
    <location>
        <begin position="1396"/>
        <end position="1410"/>
    </location>
</feature>
<feature type="compositionally biased region" description="Low complexity" evidence="1">
    <location>
        <begin position="2941"/>
        <end position="2956"/>
    </location>
</feature>
<feature type="compositionally biased region" description="Low complexity" evidence="1">
    <location>
        <begin position="465"/>
        <end position="501"/>
    </location>
</feature>
<feature type="region of interest" description="Disordered" evidence="1">
    <location>
        <begin position="2087"/>
        <end position="2128"/>
    </location>
</feature>
<feature type="compositionally biased region" description="Low complexity" evidence="1">
    <location>
        <begin position="3195"/>
        <end position="3213"/>
    </location>
</feature>
<feature type="region of interest" description="Disordered" evidence="1">
    <location>
        <begin position="3131"/>
        <end position="3235"/>
    </location>
</feature>
<feature type="region of interest" description="Disordered" evidence="1">
    <location>
        <begin position="1063"/>
        <end position="1128"/>
    </location>
</feature>
<feature type="compositionally biased region" description="Pro residues" evidence="1">
    <location>
        <begin position="2731"/>
        <end position="2740"/>
    </location>
</feature>
<feature type="non-terminal residue" evidence="2">
    <location>
        <position position="3235"/>
    </location>
</feature>
<feature type="compositionally biased region" description="Polar residues" evidence="1">
    <location>
        <begin position="507"/>
        <end position="534"/>
    </location>
</feature>
<feature type="compositionally biased region" description="Basic and acidic residues" evidence="1">
    <location>
        <begin position="1616"/>
        <end position="1629"/>
    </location>
</feature>
<evidence type="ECO:0000313" key="3">
    <source>
        <dbReference type="Proteomes" id="UP001150925"/>
    </source>
</evidence>
<feature type="region of interest" description="Disordered" evidence="1">
    <location>
        <begin position="2773"/>
        <end position="2999"/>
    </location>
</feature>
<feature type="region of interest" description="Disordered" evidence="1">
    <location>
        <begin position="1608"/>
        <end position="1665"/>
    </location>
</feature>
<feature type="compositionally biased region" description="Polar residues" evidence="1">
    <location>
        <begin position="189"/>
        <end position="207"/>
    </location>
</feature>
<feature type="compositionally biased region" description="Polar residues" evidence="1">
    <location>
        <begin position="2200"/>
        <end position="2219"/>
    </location>
</feature>
<feature type="compositionally biased region" description="Pro residues" evidence="1">
    <location>
        <begin position="1"/>
        <end position="11"/>
    </location>
</feature>
<feature type="compositionally biased region" description="Polar residues" evidence="1">
    <location>
        <begin position="2824"/>
        <end position="2847"/>
    </location>
</feature>
<feature type="region of interest" description="Disordered" evidence="1">
    <location>
        <begin position="170"/>
        <end position="365"/>
    </location>
</feature>
<evidence type="ECO:0000256" key="1">
    <source>
        <dbReference type="SAM" id="MobiDB-lite"/>
    </source>
</evidence>
<feature type="compositionally biased region" description="Basic and acidic residues" evidence="1">
    <location>
        <begin position="2808"/>
        <end position="2822"/>
    </location>
</feature>
<feature type="region of interest" description="Disordered" evidence="1">
    <location>
        <begin position="1301"/>
        <end position="1362"/>
    </location>
</feature>
<feature type="compositionally biased region" description="Polar residues" evidence="1">
    <location>
        <begin position="2690"/>
        <end position="2714"/>
    </location>
</feature>
<comment type="caution">
    <text evidence="2">The sequence shown here is derived from an EMBL/GenBank/DDBJ whole genome shotgun (WGS) entry which is preliminary data.</text>
</comment>
<feature type="compositionally biased region" description="Low complexity" evidence="1">
    <location>
        <begin position="1340"/>
        <end position="1355"/>
    </location>
</feature>
<gene>
    <name evidence="2" type="ORF">IWQ62_001062</name>
</gene>
<keyword evidence="3" id="KW-1185">Reference proteome</keyword>
<feature type="region of interest" description="Disordered" evidence="1">
    <location>
        <begin position="2347"/>
        <end position="2377"/>
    </location>
</feature>
<accession>A0A9W8AT67</accession>
<feature type="compositionally biased region" description="Polar residues" evidence="1">
    <location>
        <begin position="1648"/>
        <end position="1665"/>
    </location>
</feature>
<feature type="region of interest" description="Disordered" evidence="1">
    <location>
        <begin position="416"/>
        <end position="558"/>
    </location>
</feature>
<feature type="region of interest" description="Disordered" evidence="1">
    <location>
        <begin position="1145"/>
        <end position="1166"/>
    </location>
</feature>
<feature type="compositionally biased region" description="Polar residues" evidence="1">
    <location>
        <begin position="984"/>
        <end position="993"/>
    </location>
</feature>
<feature type="region of interest" description="Disordered" evidence="1">
    <location>
        <begin position="3071"/>
        <end position="3091"/>
    </location>
</feature>
<feature type="compositionally biased region" description="Polar residues" evidence="1">
    <location>
        <begin position="2527"/>
        <end position="2542"/>
    </location>
</feature>
<proteinExistence type="predicted"/>
<feature type="region of interest" description="Disordered" evidence="1">
    <location>
        <begin position="3037"/>
        <end position="3059"/>
    </location>
</feature>
<feature type="compositionally biased region" description="Polar residues" evidence="1">
    <location>
        <begin position="1100"/>
        <end position="1112"/>
    </location>
</feature>
<feature type="region of interest" description="Disordered" evidence="1">
    <location>
        <begin position="2200"/>
        <end position="2220"/>
    </location>
</feature>
<feature type="compositionally biased region" description="Low complexity" evidence="1">
    <location>
        <begin position="2857"/>
        <end position="2866"/>
    </location>
</feature>
<feature type="region of interest" description="Disordered" evidence="1">
    <location>
        <begin position="2235"/>
        <end position="2265"/>
    </location>
</feature>
<feature type="compositionally biased region" description="Polar residues" evidence="1">
    <location>
        <begin position="248"/>
        <end position="265"/>
    </location>
</feature>
<feature type="compositionally biased region" description="Basic and acidic residues" evidence="1">
    <location>
        <begin position="934"/>
        <end position="945"/>
    </location>
</feature>
<feature type="region of interest" description="Disordered" evidence="1">
    <location>
        <begin position="823"/>
        <end position="879"/>
    </location>
</feature>
<protein>
    <submittedName>
        <fullName evidence="2">Uncharacterized protein</fullName>
    </submittedName>
</protein>
<feature type="compositionally biased region" description="Low complexity" evidence="1">
    <location>
        <begin position="3162"/>
        <end position="3184"/>
    </location>
</feature>
<feature type="compositionally biased region" description="Polar residues" evidence="1">
    <location>
        <begin position="2347"/>
        <end position="2360"/>
    </location>
</feature>
<feature type="compositionally biased region" description="Basic and acidic residues" evidence="1">
    <location>
        <begin position="832"/>
        <end position="851"/>
    </location>
</feature>
<feature type="compositionally biased region" description="Basic and acidic residues" evidence="1">
    <location>
        <begin position="1145"/>
        <end position="1163"/>
    </location>
</feature>
<dbReference type="Proteomes" id="UP001150925">
    <property type="component" value="Unassembled WGS sequence"/>
</dbReference>
<feature type="compositionally biased region" description="Polar residues" evidence="1">
    <location>
        <begin position="3185"/>
        <end position="3194"/>
    </location>
</feature>
<feature type="compositionally biased region" description="Polar residues" evidence="1">
    <location>
        <begin position="1315"/>
        <end position="1324"/>
    </location>
</feature>
<sequence>MPLGVTPPPTAPFVSGEATSPKSGKRREIEIEIEEEIPVAANPLVPDEVVKKYDEVMDEMKRVRGALGQRARRKRLLRITEDGSGEEEYYYESMTDDGQSICTVDVPFQSNQVEFSPLVTGTALSRMPHSTSAPSVKSPFHSPPPIIAPTAEPDPNFAMVNENQIIGSVSPDHTQAYKPPTLPVLSPDSLPTGSVPQTPGSPTTNQRYPLRSPGLPMLTKPKPIPIPIPKIKDEDRVLHPTSPAVPTRSMSEVSTARQLFPSSTSPAQLDQPPLPTPTPAATSSPSVKSPGFFRQIKSKVSRAPLLRRRTLSRRESKAKRNKAKRSIKNKSKLSESEKGKSHALASRGSQPVKTRSSQRHKPAGVLDIDSPYLTIPLSPTAVPARWFPSQPSTPSAVSGSGGSNKLSVRNFTEGDAVDSITPTDTVPHRSLPVYSPQHPPIINHTRSLQLDRRLSKEPSTPTALPPTKVVSVGSTSSVQSPKSLVVSASSSSVEDSSLNSLPGVPSKLSTGSLETSKQSASVTDHGASSPSLSHSPRHVISEASPIQRGVYSTGEGSLPEKEMPNNYFAPAIEMTHSLPASPSTLADSQRLPISPFLMAQSFVEPTSLPPAETSTPRQRRSLDSISVISVTTDSGSTHPNAVLKHAQLRHQMASSLDPNTCVTTDKCYPSKTVTNGISVNDSMVSDHSFGVGSSFGHISTPQSHSSVPGSALLGELSEVQNEGGPTYPSQRIRQRVSGPPASRAFPTPAIPSSSPYKREGYRSFDGVLNYHGSDPIPRDGVVHPSDPTELVATSKSFDYPEVQLTPSDSQRLWATVTKPPSLSIVTNLPPEVRAKPDALDDSPSPDRRSDPGRLQSATINGQLTTSPSDVSSLVSPSCPEGSGLGLVHAVVYGRAPWGSDTSKPWLKGKKLKSKFSDSKDAGVNPTIASPLPKADSREAFCKDGQGEGNRLQSPPYTLSGAPSPLDRPRKPMVTSNDCEVPNSKRLSSQSSGVLVQETAEADDKHMNGVPVATARVVKEESPSGFHAPVLVNDASRDADLVGYSGTSALQEQNVVKGPIVSSPGTSFEHTHSVRPMSGVTENAPPKPLVLSPTEEKYSQKPAQSLVSSTQDHLVSPVAKDNPPNSDTIQNVLQSLENELDHELTRLKSSEECSPRKDSRKSPLELDSTQQAVVEWIMATPQRTSEDGLGQNSPLYSTRDIRSSWSPKNGPGSPEIGSESVTQKNRESPCPSPTYHDKGDHNLVNVVNRYSSSALTSPKLPTTTSARPVSISTAGDSVFSPVRIELENGNVFQSSPVLDHRWSNSFTGSRSRDLRSPSSELSESNHIPDHFGTTPTGPLESFSPSRSRVSSCASRRTAGQRSRHSILSALSGIMDTLQNDYVEGLLVSPSKRSSSGQRDHDGTDFHSEPMDTSHVVHPVPKVSICSRSSRENTSLLLPVCEPAPKESLDLKLVEKPSVASESPIPVVSPKLDSLEVRQRGLYEPISPTVDSMSHTLSSPEQSLRNFASVEASGKAERSHIPHSSVYAKYESDTLTESVHVPYTGFVTERPLSVQSLSKSVSPCITYQKSPAAVSSAHVVVQSPVVPTMVIPTASLSQITVKDRREEHYARTSQEADNTVHKVSLQDESPRVHTVVSAGGKDNYPIPELASQTDRGSGSLSNSTSAPNTAVVEVKRLSSMGTLPENQPPLSTGQDLPVAMTHDPEPAYLSRGHKTNDGIASPTLENLETQRCGDYSHTIPEVRYTESTRPTHDVSLQYHSSLVTDQDKFNNGSPVSPIQGSPVWSTQEYPLEKESVAGSKVDRLSSSGMTEQYTEVKHQSIHQATGTNGSLLLSPIYEGQAIMHPPRQHSMDADSIVEHRAAHEEAVEYSQWQGRSQVRDSMHSFAPTCSISSLELSPCLSPTRFQSQVPRSLLLNSAIDDLPHYEHAGESKWDPEADGFSLASPVLHADYDDDDVIPAELSSSWSPPVPVFATDENYSPVRNHDHNMRISNDFVEPIATSFPRSELSDYCEEMRSYDHAKHTHHSDTSFDTTVSDDGAMADELAEHFEIVAGSSVRSIASVVTKPVVGHSNDMGIVSLGVSPVVNGTTVVPSRSSSEDSIEQHSGTGESGRQDLVGMASPHARGSLGSHDDMYIPGEMNKRPGPSPFLTVPVALADSSRKLPEANGAALSQTLPLERVDSAQPSPKLEQVSAVQIPDIIDNSLSPSSHATSSDVVSQGATEQHPMVAKYLGQVDQSFHSSPESDHGLSVLNRTKESSNSPLIKGESVTLTDSPSIATVDIISTHSQPLPSDGVISVQSGFSPKPVSSIEAPREICIPISPLPHVAIGKHSPSTNYSQQVVPRIENSLGSQHGLHTSDQTNESPDRSPVKVGSVTSAESHHSFAKDNAAILSRQLPVDNDTSIVSHTSHGRGSSVEISKEISDHALPLSNVAIVGSVEHGLPAAEYSDHDISPIPQAERNHVDLTGVQVQNPAYSPVKMESTAIVDSPRVPPGNTRVTLTQPLPLENVTLVQPAPVSPSSHLLGESRSSESSTRPHLTNAEDVQQDVSKAFCYPDSHRSSPVSYTVSDGNNGTEKIGLVIQVNSLPEFPEENGGAHLQPSTFEDVNSLQLSPVLERVTSPVPRPTYITSEVVTSEDDDEDEDLAVVSTVSHVRNPQNFQQPQVYDTIDRLRLDSNHSARSSLSSLGRRSNEKSPLSLQSKSITGMDQQQTSASSVTPIPVISPKKAPSVVQIPPKPTPPPKPSARLFSSEIESHHPVNRGSLIPQEGLHSEGIHDQTKVTPPLTLGRPNLPTVINEETSHNSSLLPTPRRSRDQDKPPVQEEHPVGSSTVDSTPSLVSPTALTKVSLNDSKCLPPDSTPPTSSINPPSELTASSTTACAPVLMSVSPSTTSSSVSPEKPIESSLSREPSPSPAPLRSPSVQLAKSNSVADVLFPSAPDERDSSVPASPATHSASATTHQPIGTSEEVVLSPQPSTPSPSHKEDPAPQARTMPFRGMVDSPDRRSAILADAWSDMAQEESYAAVLSSQWDKFHPRLSAVVGHSPSAGPSPVLPPSTEVPDDSYSGFESFMTFSFTSEDHGTPGGRNTISPLGQRYPIPLKITQAPQERKTSMHTLLRGVVSENSVLAKLENITNPNLASNTPAGARSSKVLPPVKVGQPGPSPLGTPKTPTPSTWSSLSSWWSKGPTTPKSASFTATNNLPSRPSPLANSASSSTSGRDPTVTSAPRLQRPMGFRPLH</sequence>
<feature type="region of interest" description="Disordered" evidence="1">
    <location>
        <begin position="2508"/>
        <end position="2542"/>
    </location>
</feature>